<evidence type="ECO:0000313" key="3">
    <source>
        <dbReference type="EMBL" id="TWG07604.1"/>
    </source>
</evidence>
<feature type="compositionally biased region" description="Basic and acidic residues" evidence="1">
    <location>
        <begin position="224"/>
        <end position="235"/>
    </location>
</feature>
<organism evidence="3 4">
    <name type="scientific">Saccharopolyspora dendranthemae</name>
    <dbReference type="NCBI Taxonomy" id="1181886"/>
    <lineage>
        <taxon>Bacteria</taxon>
        <taxon>Bacillati</taxon>
        <taxon>Actinomycetota</taxon>
        <taxon>Actinomycetes</taxon>
        <taxon>Pseudonocardiales</taxon>
        <taxon>Pseudonocardiaceae</taxon>
        <taxon>Saccharopolyspora</taxon>
    </lineage>
</organism>
<proteinExistence type="predicted"/>
<evidence type="ECO:0000313" key="4">
    <source>
        <dbReference type="Proteomes" id="UP000316184"/>
    </source>
</evidence>
<keyword evidence="2" id="KW-0732">Signal</keyword>
<protein>
    <submittedName>
        <fullName evidence="3">Uncharacterized protein</fullName>
    </submittedName>
</protein>
<comment type="caution">
    <text evidence="3">The sequence shown here is derived from an EMBL/GenBank/DDBJ whole genome shotgun (WGS) entry which is preliminary data.</text>
</comment>
<reference evidence="3 4" key="1">
    <citation type="submission" date="2019-06" db="EMBL/GenBank/DDBJ databases">
        <title>Sequencing the genomes of 1000 actinobacteria strains.</title>
        <authorList>
            <person name="Klenk H.-P."/>
        </authorList>
    </citation>
    <scope>NUCLEOTIDE SEQUENCE [LARGE SCALE GENOMIC DNA]</scope>
    <source>
        <strain evidence="3 4">DSM 46699</strain>
    </source>
</reference>
<dbReference type="AlphaFoldDB" id="A0A561V7L6"/>
<sequence>MRTRKRSQSLARGWLWSGRALGAVLAAVLCAAPAMAVPAEQAVAAPANAPTAVQDECDRLQTRLPELAEQGQRRALCVEKQRTPDTGSFAGAVAMTDTAVPERCLGDYPGDAWIIDRYVGCHRELVLLRVIEVPSGEQIGEVDLSVVNSITADPRALAWTHDISISRVGARGDVNGVIANPEAACDAGCTVTAAAPPSGLVMNNPQGGNDRHVDRRSRSAGKHFSGDHELDHPLHSDGLSPLGTSRLRQRAGALRYRNPQRRGGLRALALHPHIDLHPRPQWGTRRARR</sequence>
<evidence type="ECO:0000256" key="2">
    <source>
        <dbReference type="SAM" id="SignalP"/>
    </source>
</evidence>
<dbReference type="Proteomes" id="UP000316184">
    <property type="component" value="Unassembled WGS sequence"/>
</dbReference>
<accession>A0A561V7L6</accession>
<feature type="chain" id="PRO_5022165646" evidence="2">
    <location>
        <begin position="37"/>
        <end position="289"/>
    </location>
</feature>
<name>A0A561V7L6_9PSEU</name>
<evidence type="ECO:0000256" key="1">
    <source>
        <dbReference type="SAM" id="MobiDB-lite"/>
    </source>
</evidence>
<feature type="region of interest" description="Disordered" evidence="1">
    <location>
        <begin position="200"/>
        <end position="243"/>
    </location>
</feature>
<keyword evidence="4" id="KW-1185">Reference proteome</keyword>
<dbReference type="EMBL" id="VIWX01000001">
    <property type="protein sequence ID" value="TWG07604.1"/>
    <property type="molecule type" value="Genomic_DNA"/>
</dbReference>
<gene>
    <name evidence="3" type="ORF">FHU35_11221</name>
</gene>
<feature type="signal peptide" evidence="2">
    <location>
        <begin position="1"/>
        <end position="36"/>
    </location>
</feature>